<feature type="compositionally biased region" description="Pro residues" evidence="5">
    <location>
        <begin position="8"/>
        <end position="18"/>
    </location>
</feature>
<keyword evidence="2 6" id="KW-0812">Transmembrane</keyword>
<dbReference type="EMBL" id="CAJB01000193">
    <property type="protein sequence ID" value="CCH78308.1"/>
    <property type="molecule type" value="Genomic_DNA"/>
</dbReference>
<dbReference type="Pfam" id="PF09685">
    <property type="entry name" value="MamF_MmsF"/>
    <property type="match status" value="1"/>
</dbReference>
<evidence type="ECO:0000313" key="7">
    <source>
        <dbReference type="EMBL" id="CCH78308.1"/>
    </source>
</evidence>
<dbReference type="Proteomes" id="UP000035721">
    <property type="component" value="Unassembled WGS sequence"/>
</dbReference>
<accession>A0A077LWJ6</accession>
<evidence type="ECO:0008006" key="9">
    <source>
        <dbReference type="Google" id="ProtNLM"/>
    </source>
</evidence>
<evidence type="ECO:0000256" key="6">
    <source>
        <dbReference type="SAM" id="Phobius"/>
    </source>
</evidence>
<dbReference type="STRING" id="1194083.BN12_2720002"/>
<name>A0A077LWJ6_9MICO</name>
<evidence type="ECO:0000256" key="5">
    <source>
        <dbReference type="SAM" id="MobiDB-lite"/>
    </source>
</evidence>
<feature type="transmembrane region" description="Helical" evidence="6">
    <location>
        <begin position="53"/>
        <end position="76"/>
    </location>
</feature>
<keyword evidence="8" id="KW-1185">Reference proteome</keyword>
<keyword evidence="3 6" id="KW-1133">Transmembrane helix</keyword>
<organism evidence="7 8">
    <name type="scientific">Nostocoides japonicum T1-X7</name>
    <dbReference type="NCBI Taxonomy" id="1194083"/>
    <lineage>
        <taxon>Bacteria</taxon>
        <taxon>Bacillati</taxon>
        <taxon>Actinomycetota</taxon>
        <taxon>Actinomycetes</taxon>
        <taxon>Micrococcales</taxon>
        <taxon>Intrasporangiaceae</taxon>
        <taxon>Nostocoides</taxon>
    </lineage>
</organism>
<evidence type="ECO:0000256" key="3">
    <source>
        <dbReference type="ARBA" id="ARBA00022989"/>
    </source>
</evidence>
<comment type="caution">
    <text evidence="7">The sequence shown here is derived from an EMBL/GenBank/DDBJ whole genome shotgun (WGS) entry which is preliminary data.</text>
</comment>
<dbReference type="InterPro" id="IPR019109">
    <property type="entry name" value="MamF_MmsF"/>
</dbReference>
<feature type="transmembrane region" description="Helical" evidence="6">
    <location>
        <begin position="113"/>
        <end position="135"/>
    </location>
</feature>
<dbReference type="RefSeq" id="WP_048555265.1">
    <property type="nucleotide sequence ID" value="NZ_HF570958.1"/>
</dbReference>
<protein>
    <recommendedName>
        <fullName evidence="9">DUF4870 domain-containing protein</fullName>
    </recommendedName>
</protein>
<evidence type="ECO:0000256" key="4">
    <source>
        <dbReference type="ARBA" id="ARBA00023136"/>
    </source>
</evidence>
<feature type="region of interest" description="Disordered" evidence="5">
    <location>
        <begin position="1"/>
        <end position="39"/>
    </location>
</feature>
<evidence type="ECO:0000256" key="1">
    <source>
        <dbReference type="ARBA" id="ARBA00004141"/>
    </source>
</evidence>
<comment type="subcellular location">
    <subcellularLocation>
        <location evidence="1">Membrane</location>
        <topology evidence="1">Multi-pass membrane protein</topology>
    </subcellularLocation>
</comment>
<evidence type="ECO:0000313" key="8">
    <source>
        <dbReference type="Proteomes" id="UP000035721"/>
    </source>
</evidence>
<evidence type="ECO:0000256" key="2">
    <source>
        <dbReference type="ARBA" id="ARBA00022692"/>
    </source>
</evidence>
<proteinExistence type="predicted"/>
<reference evidence="7 8" key="1">
    <citation type="journal article" date="2013" name="ISME J.">
        <title>A metabolic model for members of the genus Tetrasphaera involved in enhanced biological phosphorus removal.</title>
        <authorList>
            <person name="Kristiansen R."/>
            <person name="Nguyen H.T.T."/>
            <person name="Saunders A.M."/>
            <person name="Nielsen J.L."/>
            <person name="Wimmer R."/>
            <person name="Le V.Q."/>
            <person name="McIlroy S.J."/>
            <person name="Petrovski S."/>
            <person name="Seviour R.J."/>
            <person name="Calteau A."/>
            <person name="Nielsen K.L."/>
            <person name="Nielsen P.H."/>
        </authorList>
    </citation>
    <scope>NUCLEOTIDE SEQUENCE [LARGE SCALE GENOMIC DNA]</scope>
    <source>
        <strain evidence="7 8">T1-X7</strain>
    </source>
</reference>
<feature type="compositionally biased region" description="Low complexity" evidence="5">
    <location>
        <begin position="19"/>
        <end position="39"/>
    </location>
</feature>
<sequence>MSSENTPPVDPHQPPPSGSSPQWQQPPAAYPAPGGAAPMTPADERTWATVAHVIPIAASILSAGFLGFVASLIVYLVYRDRGPFVRRFAANALNIQIMEFIAVVVSLPLMLVLVGFITLPLAIIVAAILHIIAAVRANQGEWYDPPMVPRFVK</sequence>
<dbReference type="AlphaFoldDB" id="A0A077LWJ6"/>
<gene>
    <name evidence="7" type="ORF">BN12_2720002</name>
</gene>
<keyword evidence="4 6" id="KW-0472">Membrane</keyword>